<name>A0ACC3AC82_9EURO</name>
<comment type="caution">
    <text evidence="1">The sequence shown here is derived from an EMBL/GenBank/DDBJ whole genome shotgun (WGS) entry which is preliminary data.</text>
</comment>
<dbReference type="Proteomes" id="UP001172386">
    <property type="component" value="Unassembled WGS sequence"/>
</dbReference>
<evidence type="ECO:0000313" key="1">
    <source>
        <dbReference type="EMBL" id="KAJ9659162.1"/>
    </source>
</evidence>
<accession>A0ACC3AC82</accession>
<protein>
    <submittedName>
        <fullName evidence="1">Uncharacterized protein</fullName>
    </submittedName>
</protein>
<dbReference type="EMBL" id="JAPDRQ010000043">
    <property type="protein sequence ID" value="KAJ9659162.1"/>
    <property type="molecule type" value="Genomic_DNA"/>
</dbReference>
<sequence>MPQTLKLAVSQSHTLSTLSETLAALKTTAESAASKGVDILLFPEAYLGGYPRTCSFGAAIGSRSEEGREQFLQYYRGSVDLGDTNIGEADGWLQRKLPVDPETGRRGDGTREFLEQVANQTGVFVVTGLVERTSTGSLFCAALYICPKRGVIGKRRKLMPTGSERLVWSQGTAGSLKVVTATIKGVKVVMGCAICWENMMPLLRYSLYSQAVNLWLAPTADPRDTWGALVQTIAMEGRCFVMSANQCQKRSQLPEWITTTQAQIEGERPSRRKSVTTKENHEIALPSGKNEKKVNGDSTIADMKDEYVSRGGSCIVSPMGQFVKAPVWENSDELITADVDFDTCVRGKLDFDAAGHYSRYDAFKFSVEGLDLRPPP</sequence>
<proteinExistence type="predicted"/>
<keyword evidence="2" id="KW-1185">Reference proteome</keyword>
<reference evidence="1" key="1">
    <citation type="submission" date="2022-10" db="EMBL/GenBank/DDBJ databases">
        <title>Culturing micro-colonial fungi from biological soil crusts in the Mojave desert and describing Neophaeococcomyces mojavensis, and introducing the new genera and species Taxawa tesnikishii.</title>
        <authorList>
            <person name="Kurbessoian T."/>
            <person name="Stajich J.E."/>
        </authorList>
    </citation>
    <scope>NUCLEOTIDE SEQUENCE</scope>
    <source>
        <strain evidence="1">JES_112</strain>
    </source>
</reference>
<organism evidence="1 2">
    <name type="scientific">Neophaeococcomyces mojaviensis</name>
    <dbReference type="NCBI Taxonomy" id="3383035"/>
    <lineage>
        <taxon>Eukaryota</taxon>
        <taxon>Fungi</taxon>
        <taxon>Dikarya</taxon>
        <taxon>Ascomycota</taxon>
        <taxon>Pezizomycotina</taxon>
        <taxon>Eurotiomycetes</taxon>
        <taxon>Chaetothyriomycetidae</taxon>
        <taxon>Chaetothyriales</taxon>
        <taxon>Chaetothyriales incertae sedis</taxon>
        <taxon>Neophaeococcomyces</taxon>
    </lineage>
</organism>
<gene>
    <name evidence="1" type="ORF">H2198_003304</name>
</gene>
<evidence type="ECO:0000313" key="2">
    <source>
        <dbReference type="Proteomes" id="UP001172386"/>
    </source>
</evidence>